<organism evidence="1 2">
    <name type="scientific">Frankliniella fusca</name>
    <dbReference type="NCBI Taxonomy" id="407009"/>
    <lineage>
        <taxon>Eukaryota</taxon>
        <taxon>Metazoa</taxon>
        <taxon>Ecdysozoa</taxon>
        <taxon>Arthropoda</taxon>
        <taxon>Hexapoda</taxon>
        <taxon>Insecta</taxon>
        <taxon>Pterygota</taxon>
        <taxon>Neoptera</taxon>
        <taxon>Paraneoptera</taxon>
        <taxon>Thysanoptera</taxon>
        <taxon>Terebrantia</taxon>
        <taxon>Thripoidea</taxon>
        <taxon>Thripidae</taxon>
        <taxon>Frankliniella</taxon>
    </lineage>
</organism>
<name>A0AAE1HNL6_9NEOP</name>
<gene>
    <name evidence="1" type="ORF">KUF71_012789</name>
</gene>
<dbReference type="EMBL" id="JAHWGI010001195">
    <property type="protein sequence ID" value="KAK3924655.1"/>
    <property type="molecule type" value="Genomic_DNA"/>
</dbReference>
<sequence length="688" mass="78238">MSENRFGTLLCSVCQKVCDSLHNLGGHFLLHEPQNRHIFNQDAQNQIEGPNPPAAPGEEANINLLHAHQGEVEINNEEDNPVVPEPLSIKEELKKLAVDTLLELMSTSSLTGKAVERFEKGCFNMLQQFSLKVHENISNALSARGMELEEIGEVLKDLELKADPFDELRTIDEQLKYFHEHFGLVIPQSKFLGTRIDQRLDSRNNCFTQAQVNETLQYVSIIENLKLILSNKSIRAKIFKGKVSKDGVLRSYVDGSHFKDHPFLMQVSSRLSSIYLLVLAHADDLKKDGVMEKVLILLVREMKILSSEEGVDFEIDREKFKIRAVLVALTADNTGVWCMVNRQEIRADANAVGIPRTIETHKLHVAAVTANPRLRTEYDFVADRDEYHDLIFLLQDAIQIIFAFEVRPGDLDRLSIIIYQHHELFMKLFINKPQLPTENQEEEAVDDIAGIDEETIDDVPEEPAQNDQNKTKKKTWNVYVTNKVHQMTHLPEMMRKFGPAVRMWCGKFEGRMKIFRQHASICCNFQNPPKTMAAMFQLSTLKPIITEEEEFNVDYQSHGPKMVARDSIHGASLIRCGLSEDEPITYTNSATLNGEEYRPGLFVCLPDSVLTRPIFAIISDVIVTNKALFLVTKPWTNVGLSARYNAFKCVPQVFSEYKVLNVLSLTHFRCIAPWSVGLNDVYISMKTV</sequence>
<reference evidence="1" key="1">
    <citation type="submission" date="2021-07" db="EMBL/GenBank/DDBJ databases">
        <authorList>
            <person name="Catto M.A."/>
            <person name="Jacobson A."/>
            <person name="Kennedy G."/>
            <person name="Labadie P."/>
            <person name="Hunt B.G."/>
            <person name="Srinivasan R."/>
        </authorList>
    </citation>
    <scope>NUCLEOTIDE SEQUENCE</scope>
    <source>
        <strain evidence="1">PL_HMW_Pooled</strain>
        <tissue evidence="1">Head</tissue>
    </source>
</reference>
<evidence type="ECO:0000313" key="1">
    <source>
        <dbReference type="EMBL" id="KAK3924655.1"/>
    </source>
</evidence>
<keyword evidence="2" id="KW-1185">Reference proteome</keyword>
<reference evidence="1" key="2">
    <citation type="journal article" date="2023" name="BMC Genomics">
        <title>Pest status, molecular evolution, and epigenetic factors derived from the genome assembly of Frankliniella fusca, a thysanopteran phytovirus vector.</title>
        <authorList>
            <person name="Catto M.A."/>
            <person name="Labadie P.E."/>
            <person name="Jacobson A.L."/>
            <person name="Kennedy G.G."/>
            <person name="Srinivasan R."/>
            <person name="Hunt B.G."/>
        </authorList>
    </citation>
    <scope>NUCLEOTIDE SEQUENCE</scope>
    <source>
        <strain evidence="1">PL_HMW_Pooled</strain>
    </source>
</reference>
<accession>A0AAE1HNL6</accession>
<dbReference type="AlphaFoldDB" id="A0AAE1HNL6"/>
<protein>
    <submittedName>
        <fullName evidence="1">BEACH domain-containing protein C2</fullName>
    </submittedName>
</protein>
<comment type="caution">
    <text evidence="1">The sequence shown here is derived from an EMBL/GenBank/DDBJ whole genome shotgun (WGS) entry which is preliminary data.</text>
</comment>
<dbReference type="Proteomes" id="UP001219518">
    <property type="component" value="Unassembled WGS sequence"/>
</dbReference>
<evidence type="ECO:0000313" key="2">
    <source>
        <dbReference type="Proteomes" id="UP001219518"/>
    </source>
</evidence>
<proteinExistence type="predicted"/>